<dbReference type="InterPro" id="IPR013525">
    <property type="entry name" value="ABC2_TM"/>
</dbReference>
<gene>
    <name evidence="7" type="ORF">A2637_05305</name>
</gene>
<feature type="transmembrane region" description="Helical" evidence="5">
    <location>
        <begin position="65"/>
        <end position="85"/>
    </location>
</feature>
<keyword evidence="3 5" id="KW-1133">Transmembrane helix</keyword>
<dbReference type="Pfam" id="PF12698">
    <property type="entry name" value="ABC2_membrane_3"/>
    <property type="match status" value="1"/>
</dbReference>
<evidence type="ECO:0000256" key="4">
    <source>
        <dbReference type="ARBA" id="ARBA00023136"/>
    </source>
</evidence>
<evidence type="ECO:0000259" key="6">
    <source>
        <dbReference type="Pfam" id="PF12698"/>
    </source>
</evidence>
<proteinExistence type="predicted"/>
<organism evidence="7 8">
    <name type="scientific">Candidatus Muproteobacteria bacterium RIFCSPHIGHO2_01_FULL_65_16</name>
    <dbReference type="NCBI Taxonomy" id="1817764"/>
    <lineage>
        <taxon>Bacteria</taxon>
        <taxon>Pseudomonadati</taxon>
        <taxon>Pseudomonadota</taxon>
        <taxon>Candidatus Muproteobacteria</taxon>
    </lineage>
</organism>
<accession>A0A1F6TJ83</accession>
<dbReference type="STRING" id="1817764.A2637_05305"/>
<evidence type="ECO:0000256" key="5">
    <source>
        <dbReference type="SAM" id="Phobius"/>
    </source>
</evidence>
<evidence type="ECO:0000313" key="8">
    <source>
        <dbReference type="Proteomes" id="UP000179360"/>
    </source>
</evidence>
<dbReference type="PANTHER" id="PTHR43471">
    <property type="entry name" value="ABC TRANSPORTER PERMEASE"/>
    <property type="match status" value="1"/>
</dbReference>
<feature type="domain" description="ABC-2 type transporter transmembrane" evidence="6">
    <location>
        <begin position="65"/>
        <end position="187"/>
    </location>
</feature>
<reference evidence="7 8" key="1">
    <citation type="journal article" date="2016" name="Nat. Commun.">
        <title>Thousands of microbial genomes shed light on interconnected biogeochemical processes in an aquifer system.</title>
        <authorList>
            <person name="Anantharaman K."/>
            <person name="Brown C.T."/>
            <person name="Hug L.A."/>
            <person name="Sharon I."/>
            <person name="Castelle C.J."/>
            <person name="Probst A.J."/>
            <person name="Thomas B.C."/>
            <person name="Singh A."/>
            <person name="Wilkins M.J."/>
            <person name="Karaoz U."/>
            <person name="Brodie E.L."/>
            <person name="Williams K.H."/>
            <person name="Hubbard S.S."/>
            <person name="Banfield J.F."/>
        </authorList>
    </citation>
    <scope>NUCLEOTIDE SEQUENCE [LARGE SCALE GENOMIC DNA]</scope>
</reference>
<feature type="transmembrane region" description="Helical" evidence="5">
    <location>
        <begin position="112"/>
        <end position="135"/>
    </location>
</feature>
<dbReference type="AlphaFoldDB" id="A0A1F6TJ83"/>
<evidence type="ECO:0000256" key="2">
    <source>
        <dbReference type="ARBA" id="ARBA00022692"/>
    </source>
</evidence>
<feature type="transmembrane region" description="Helical" evidence="5">
    <location>
        <begin position="224"/>
        <end position="242"/>
    </location>
</feature>
<comment type="caution">
    <text evidence="7">The sequence shown here is derived from an EMBL/GenBank/DDBJ whole genome shotgun (WGS) entry which is preliminary data.</text>
</comment>
<dbReference type="GO" id="GO:0005886">
    <property type="term" value="C:plasma membrane"/>
    <property type="evidence" value="ECO:0007669"/>
    <property type="project" value="UniProtKB-SubCell"/>
</dbReference>
<dbReference type="GO" id="GO:0140359">
    <property type="term" value="F:ABC-type transporter activity"/>
    <property type="evidence" value="ECO:0007669"/>
    <property type="project" value="InterPro"/>
</dbReference>
<evidence type="ECO:0000256" key="1">
    <source>
        <dbReference type="ARBA" id="ARBA00004141"/>
    </source>
</evidence>
<feature type="transmembrane region" description="Helical" evidence="5">
    <location>
        <begin position="12"/>
        <end position="35"/>
    </location>
</feature>
<name>A0A1F6TJ83_9PROT</name>
<protein>
    <submittedName>
        <fullName evidence="7">ABC transporter permease</fullName>
    </submittedName>
</protein>
<evidence type="ECO:0000256" key="3">
    <source>
        <dbReference type="ARBA" id="ARBA00022989"/>
    </source>
</evidence>
<comment type="subcellular location">
    <subcellularLocation>
        <location evidence="1">Membrane</location>
        <topology evidence="1">Multi-pass membrane protein</topology>
    </subcellularLocation>
</comment>
<feature type="transmembrane region" description="Helical" evidence="5">
    <location>
        <begin position="141"/>
        <end position="165"/>
    </location>
</feature>
<keyword evidence="4 5" id="KW-0472">Membrane</keyword>
<feature type="transmembrane region" description="Helical" evidence="5">
    <location>
        <begin position="177"/>
        <end position="204"/>
    </location>
</feature>
<keyword evidence="2 5" id="KW-0812">Transmembrane</keyword>
<sequence>MIGTIAMRELRALFLSPLAWTILAVVQLILAFLFLGRVELVQISQSQLLAIENAPGTTAIVLPDLLGNAAIILLLVTPLLTMRLVSEERRNRTLSLLFSAPVSMTEIILGKYVGIMLFLLLLLALIALMPLSLLLGGGLDAGLLVSGLLGLALLLAGFAAVGLFLSTMTQHPPVAAVGAFGALLLFWVLDWSGQGVAGGGVLAALSMFNHYKPFLDGVFDSADAAYHLLLVTTFLALSILRLDAERLGG</sequence>
<dbReference type="EMBL" id="MFSY01000093">
    <property type="protein sequence ID" value="OGI45149.1"/>
    <property type="molecule type" value="Genomic_DNA"/>
</dbReference>
<dbReference type="Proteomes" id="UP000179360">
    <property type="component" value="Unassembled WGS sequence"/>
</dbReference>
<evidence type="ECO:0000313" key="7">
    <source>
        <dbReference type="EMBL" id="OGI45149.1"/>
    </source>
</evidence>